<dbReference type="PANTHER" id="PTHR46797">
    <property type="entry name" value="HTH-TYPE TRANSCRIPTIONAL REGULATOR"/>
    <property type="match status" value="1"/>
</dbReference>
<sequence>MLWNEEDAKRLGSTLRRLREERGLTQESLAFRAGVTKNQLQLIEGAKSSGRKDSVGHSNPRISTLAGLAEVLGLEISEILAEANM</sequence>
<evidence type="ECO:0000259" key="2">
    <source>
        <dbReference type="PROSITE" id="PS50943"/>
    </source>
</evidence>
<dbReference type="PANTHER" id="PTHR46797:SF1">
    <property type="entry name" value="METHYLPHOSPHONATE SYNTHASE"/>
    <property type="match status" value="1"/>
</dbReference>
<dbReference type="InterPro" id="IPR010982">
    <property type="entry name" value="Lambda_DNA-bd_dom_sf"/>
</dbReference>
<evidence type="ECO:0000256" key="1">
    <source>
        <dbReference type="ARBA" id="ARBA00023125"/>
    </source>
</evidence>
<dbReference type="RefSeq" id="WP_103465800.1">
    <property type="nucleotide sequence ID" value="NZ_PPXC01000007.1"/>
</dbReference>
<reference evidence="3 4" key="1">
    <citation type="submission" date="2018-01" db="EMBL/GenBank/DDBJ databases">
        <title>Arthrobacter sp. nov., from glaciers in China.</title>
        <authorList>
            <person name="Liu Q."/>
            <person name="Xin Y.-H."/>
        </authorList>
    </citation>
    <scope>NUCLEOTIDE SEQUENCE [LARGE SCALE GENOMIC DNA]</scope>
    <source>
        <strain evidence="3 4">HLT2-12-2</strain>
    </source>
</reference>
<feature type="domain" description="HTH cro/C1-type" evidence="2">
    <location>
        <begin position="15"/>
        <end position="79"/>
    </location>
</feature>
<name>A0A2S3ZW14_ARTGL</name>
<protein>
    <submittedName>
        <fullName evidence="3">XRE family transcriptional regulator</fullName>
    </submittedName>
</protein>
<comment type="caution">
    <text evidence="3">The sequence shown here is derived from an EMBL/GenBank/DDBJ whole genome shotgun (WGS) entry which is preliminary data.</text>
</comment>
<proteinExistence type="predicted"/>
<dbReference type="PROSITE" id="PS50943">
    <property type="entry name" value="HTH_CROC1"/>
    <property type="match status" value="1"/>
</dbReference>
<dbReference type="GO" id="GO:0003700">
    <property type="term" value="F:DNA-binding transcription factor activity"/>
    <property type="evidence" value="ECO:0007669"/>
    <property type="project" value="TreeGrafter"/>
</dbReference>
<evidence type="ECO:0000313" key="4">
    <source>
        <dbReference type="Proteomes" id="UP000237061"/>
    </source>
</evidence>
<keyword evidence="1" id="KW-0238">DNA-binding</keyword>
<dbReference type="InterPro" id="IPR001387">
    <property type="entry name" value="Cro/C1-type_HTH"/>
</dbReference>
<keyword evidence="4" id="KW-1185">Reference proteome</keyword>
<dbReference type="Gene3D" id="1.10.260.40">
    <property type="entry name" value="lambda repressor-like DNA-binding domains"/>
    <property type="match status" value="1"/>
</dbReference>
<dbReference type="Pfam" id="PF13560">
    <property type="entry name" value="HTH_31"/>
    <property type="match status" value="1"/>
</dbReference>
<accession>A0A2S3ZW14</accession>
<organism evidence="3 4">
    <name type="scientific">Arthrobacter glacialis</name>
    <dbReference type="NCBI Taxonomy" id="1664"/>
    <lineage>
        <taxon>Bacteria</taxon>
        <taxon>Bacillati</taxon>
        <taxon>Actinomycetota</taxon>
        <taxon>Actinomycetes</taxon>
        <taxon>Micrococcales</taxon>
        <taxon>Micrococcaceae</taxon>
        <taxon>Arthrobacter</taxon>
    </lineage>
</organism>
<dbReference type="GO" id="GO:0003677">
    <property type="term" value="F:DNA binding"/>
    <property type="evidence" value="ECO:0007669"/>
    <property type="project" value="UniProtKB-KW"/>
</dbReference>
<dbReference type="EMBL" id="PPXC01000007">
    <property type="protein sequence ID" value="POH73451.1"/>
    <property type="molecule type" value="Genomic_DNA"/>
</dbReference>
<dbReference type="SMART" id="SM00530">
    <property type="entry name" value="HTH_XRE"/>
    <property type="match status" value="1"/>
</dbReference>
<dbReference type="GO" id="GO:0005829">
    <property type="term" value="C:cytosol"/>
    <property type="evidence" value="ECO:0007669"/>
    <property type="project" value="TreeGrafter"/>
</dbReference>
<dbReference type="AlphaFoldDB" id="A0A2S3ZW14"/>
<dbReference type="InterPro" id="IPR050807">
    <property type="entry name" value="TransReg_Diox_bact_type"/>
</dbReference>
<dbReference type="SUPFAM" id="SSF47413">
    <property type="entry name" value="lambda repressor-like DNA-binding domains"/>
    <property type="match status" value="1"/>
</dbReference>
<gene>
    <name evidence="3" type="ORF">CVS27_11125</name>
</gene>
<dbReference type="Proteomes" id="UP000237061">
    <property type="component" value="Unassembled WGS sequence"/>
</dbReference>
<evidence type="ECO:0000313" key="3">
    <source>
        <dbReference type="EMBL" id="POH73451.1"/>
    </source>
</evidence>
<dbReference type="CDD" id="cd00093">
    <property type="entry name" value="HTH_XRE"/>
    <property type="match status" value="1"/>
</dbReference>